<sequence length="470" mass="51285">MSINRRDFLRRAASVSAAAAIAPAVADAHLAAEAQTATPLPSPGASGIDHIVIVMMENRSFDHLLGWLPGSNGRQAGLVYQDSQGIGHPTQRLTDFVGCAHPDPDHSYTGGRSEVNGGKMDGWLRTTTNDNFCIGYYTEDQLPFLSGFARNFTTLDNYFASILGPTFPNRIFSYAGQTDRLSNTVDLSDLPTIFDSLQHAGVSCKYYFSNVPFLALWGLKYVDISGIYDEFLLDAFFGNLPSVSFLDPKYTILDDGEGNDDHPHADIRAGEAFLSQVYHALSRSPVWKNTVLVVNRDEWGGFYDTVPPPRAAAPNQVDTDLVNGKALLGCRVPVVVASPFSSGTPAKPRINSLVYDHTSVLKLIEWRFGLAPLTRRDASNDVANLAYALDFQNPNFHPPSLPEPSAPAPTPCGLESILPLTAEAAPLTSTQRELAGKDNESYDFYDLLVSERTNGWPIPSTVKPFTRPKS</sequence>
<dbReference type="SUPFAM" id="SSF53649">
    <property type="entry name" value="Alkaline phosphatase-like"/>
    <property type="match status" value="1"/>
</dbReference>
<evidence type="ECO:0000313" key="5">
    <source>
        <dbReference type="EMBL" id="AXC13703.1"/>
    </source>
</evidence>
<accession>A0A2Z5G3C9</accession>
<dbReference type="Pfam" id="PF04185">
    <property type="entry name" value="Phosphoesterase"/>
    <property type="match status" value="1"/>
</dbReference>
<dbReference type="Proteomes" id="UP000253606">
    <property type="component" value="Chromosome"/>
</dbReference>
<feature type="signal peptide" evidence="4">
    <location>
        <begin position="1"/>
        <end position="28"/>
    </location>
</feature>
<evidence type="ECO:0000313" key="6">
    <source>
        <dbReference type="Proteomes" id="UP000253606"/>
    </source>
</evidence>
<dbReference type="PROSITE" id="PS51318">
    <property type="entry name" value="TAT"/>
    <property type="match status" value="1"/>
</dbReference>
<dbReference type="NCBIfam" id="TIGR01409">
    <property type="entry name" value="TAT_signal_seq"/>
    <property type="match status" value="1"/>
</dbReference>
<dbReference type="RefSeq" id="WP_114208634.1">
    <property type="nucleotide sequence ID" value="NZ_CP030840.1"/>
</dbReference>
<proteinExistence type="inferred from homology"/>
<evidence type="ECO:0000256" key="1">
    <source>
        <dbReference type="ARBA" id="ARBA00009717"/>
    </source>
</evidence>
<keyword evidence="4" id="KW-0732">Signal</keyword>
<dbReference type="EC" id="3.1.4.3" evidence="2"/>
<gene>
    <name evidence="5" type="ORF">ACPOL_4430</name>
</gene>
<protein>
    <recommendedName>
        <fullName evidence="2">phospholipase C</fullName>
        <ecNumber evidence="2">3.1.4.3</ecNumber>
    </recommendedName>
</protein>
<dbReference type="EMBL" id="CP030840">
    <property type="protein sequence ID" value="AXC13703.1"/>
    <property type="molecule type" value="Genomic_DNA"/>
</dbReference>
<comment type="similarity">
    <text evidence="1">Belongs to the bacterial phospholipase C family.</text>
</comment>
<dbReference type="InterPro" id="IPR019546">
    <property type="entry name" value="TAT_signal_bac_arc"/>
</dbReference>
<name>A0A2Z5G3C9_9BACT</name>
<dbReference type="InterPro" id="IPR007312">
    <property type="entry name" value="Phosphoesterase"/>
</dbReference>
<evidence type="ECO:0000256" key="2">
    <source>
        <dbReference type="ARBA" id="ARBA00012018"/>
    </source>
</evidence>
<dbReference type="KEGG" id="abas:ACPOL_4430"/>
<reference evidence="5 6" key="1">
    <citation type="journal article" date="2018" name="Front. Microbiol.">
        <title>Hydrolytic Capabilities as a Key to Environmental Success: Chitinolytic and Cellulolytic Acidobacteria From Acidic Sub-arctic Soils and Boreal Peatlands.</title>
        <authorList>
            <person name="Belova S.E."/>
            <person name="Ravin N.V."/>
            <person name="Pankratov T.A."/>
            <person name="Rakitin A.L."/>
            <person name="Ivanova A.A."/>
            <person name="Beletsky A.V."/>
            <person name="Mardanov A.V."/>
            <person name="Sinninghe Damste J.S."/>
            <person name="Dedysh S.N."/>
        </authorList>
    </citation>
    <scope>NUCLEOTIDE SEQUENCE [LARGE SCALE GENOMIC DNA]</scope>
    <source>
        <strain evidence="5 6">SBC82</strain>
    </source>
</reference>
<organism evidence="5 6">
    <name type="scientific">Acidisarcina polymorpha</name>
    <dbReference type="NCBI Taxonomy" id="2211140"/>
    <lineage>
        <taxon>Bacteria</taxon>
        <taxon>Pseudomonadati</taxon>
        <taxon>Acidobacteriota</taxon>
        <taxon>Terriglobia</taxon>
        <taxon>Terriglobales</taxon>
        <taxon>Acidobacteriaceae</taxon>
        <taxon>Acidisarcina</taxon>
    </lineage>
</organism>
<dbReference type="OrthoDB" id="980947at2"/>
<evidence type="ECO:0000256" key="4">
    <source>
        <dbReference type="SAM" id="SignalP"/>
    </source>
</evidence>
<dbReference type="PANTHER" id="PTHR31956:SF1">
    <property type="entry name" value="NON-SPECIFIC PHOSPHOLIPASE C1"/>
    <property type="match status" value="1"/>
</dbReference>
<feature type="chain" id="PRO_5016389340" description="phospholipase C" evidence="4">
    <location>
        <begin position="29"/>
        <end position="470"/>
    </location>
</feature>
<dbReference type="PANTHER" id="PTHR31956">
    <property type="entry name" value="NON-SPECIFIC PHOSPHOLIPASE C4-RELATED"/>
    <property type="match status" value="1"/>
</dbReference>
<dbReference type="GO" id="GO:0034480">
    <property type="term" value="F:phosphatidylcholine phospholipase C activity"/>
    <property type="evidence" value="ECO:0007669"/>
    <property type="project" value="UniProtKB-EC"/>
</dbReference>
<dbReference type="Gene3D" id="3.40.720.10">
    <property type="entry name" value="Alkaline Phosphatase, subunit A"/>
    <property type="match status" value="2"/>
</dbReference>
<dbReference type="InterPro" id="IPR017850">
    <property type="entry name" value="Alkaline_phosphatase_core_sf"/>
</dbReference>
<dbReference type="CDD" id="cd16013">
    <property type="entry name" value="AcpA"/>
    <property type="match status" value="1"/>
</dbReference>
<dbReference type="AlphaFoldDB" id="A0A2Z5G3C9"/>
<dbReference type="InterPro" id="IPR006311">
    <property type="entry name" value="TAT_signal"/>
</dbReference>
<keyword evidence="3" id="KW-0378">Hydrolase</keyword>
<keyword evidence="6" id="KW-1185">Reference proteome</keyword>
<evidence type="ECO:0000256" key="3">
    <source>
        <dbReference type="ARBA" id="ARBA00022801"/>
    </source>
</evidence>